<evidence type="ECO:0000256" key="4">
    <source>
        <dbReference type="ARBA" id="ARBA00022691"/>
    </source>
</evidence>
<dbReference type="InterPro" id="IPR023149">
    <property type="entry name" value="Trans_acon_MeTrfase_C"/>
</dbReference>
<name>A0ABW0F3D9_9HYPH</name>
<comment type="similarity">
    <text evidence="5">Belongs to the methyltransferase superfamily. Tam family.</text>
</comment>
<gene>
    <name evidence="5 6" type="primary">tam</name>
    <name evidence="6" type="ORF">ACFPK2_13080</name>
</gene>
<comment type="caution">
    <text evidence="6">The sequence shown here is derived from an EMBL/GenBank/DDBJ whole genome shotgun (WGS) entry which is preliminary data.</text>
</comment>
<dbReference type="SUPFAM" id="SSF53335">
    <property type="entry name" value="S-adenosyl-L-methionine-dependent methyltransferases"/>
    <property type="match status" value="1"/>
</dbReference>
<evidence type="ECO:0000313" key="6">
    <source>
        <dbReference type="EMBL" id="MFC5293918.1"/>
    </source>
</evidence>
<keyword evidence="7" id="KW-1185">Reference proteome</keyword>
<evidence type="ECO:0000256" key="2">
    <source>
        <dbReference type="ARBA" id="ARBA00022603"/>
    </source>
</evidence>
<dbReference type="PANTHER" id="PTHR43861:SF1">
    <property type="entry name" value="TRANS-ACONITATE 2-METHYLTRANSFERASE"/>
    <property type="match status" value="1"/>
</dbReference>
<dbReference type="Gene3D" id="1.10.150.290">
    <property type="entry name" value="S-adenosyl-L-methionine-dependent methyltransferases"/>
    <property type="match status" value="1"/>
</dbReference>
<accession>A0ABW0F3D9</accession>
<dbReference type="InterPro" id="IPR029063">
    <property type="entry name" value="SAM-dependent_MTases_sf"/>
</dbReference>
<sequence length="282" mass="30699">MAFVPGRRFGAGARNGLDCDMAAKPDWDAEQYLRFEDERTRPSLDLLQRVRLAAPARCIDIGCGPGNSTELVAARFPQAEVSGLDSSPDMIEKARKRLPGLAFALADLDTWSAESRYDLIFANAVLQWLPDHAALFARLAAALKPGGVLAVQMPDNLAEPSHRAMAETAAEGPWAARLAGAAEARASIGSFSDYRRWLAAAGCASDLWRTTYVHALDGADAIVEWFKSTGLKPYLDPLPAEQRAGFIARYRERIAQAYPAEPDGKVLLRFPRLFIVATRAAA</sequence>
<dbReference type="CDD" id="cd02440">
    <property type="entry name" value="AdoMet_MTases"/>
    <property type="match status" value="1"/>
</dbReference>
<evidence type="ECO:0000256" key="5">
    <source>
        <dbReference type="HAMAP-Rule" id="MF_00560"/>
    </source>
</evidence>
<keyword evidence="1 5" id="KW-0963">Cytoplasm</keyword>
<keyword evidence="2 5" id="KW-0489">Methyltransferase</keyword>
<comment type="function">
    <text evidence="5">Catalyzes the S-adenosylmethionine monomethyl esterification of trans-aconitate.</text>
</comment>
<dbReference type="NCBIfam" id="NF002463">
    <property type="entry name" value="PRK01683.1"/>
    <property type="match status" value="1"/>
</dbReference>
<keyword evidence="3 5" id="KW-0808">Transferase</keyword>
<dbReference type="Gene3D" id="3.40.50.150">
    <property type="entry name" value="Vaccinia Virus protein VP39"/>
    <property type="match status" value="1"/>
</dbReference>
<dbReference type="HAMAP" id="MF_00560">
    <property type="entry name" value="Tran_acon_Me_trans"/>
    <property type="match status" value="1"/>
</dbReference>
<comment type="subcellular location">
    <subcellularLocation>
        <location evidence="5">Cytoplasm</location>
    </subcellularLocation>
</comment>
<dbReference type="EC" id="2.1.1.144" evidence="5"/>
<evidence type="ECO:0000313" key="7">
    <source>
        <dbReference type="Proteomes" id="UP001595976"/>
    </source>
</evidence>
<protein>
    <recommendedName>
        <fullName evidence="5">Trans-aconitate 2-methyltransferase</fullName>
        <ecNumber evidence="5">2.1.1.144</ecNumber>
    </recommendedName>
</protein>
<proteinExistence type="inferred from homology"/>
<dbReference type="GO" id="GO:0030798">
    <property type="term" value="F:trans-aconitate 2-methyltransferase activity"/>
    <property type="evidence" value="ECO:0007669"/>
    <property type="project" value="UniProtKB-EC"/>
</dbReference>
<evidence type="ECO:0000256" key="3">
    <source>
        <dbReference type="ARBA" id="ARBA00022679"/>
    </source>
</evidence>
<dbReference type="PANTHER" id="PTHR43861">
    <property type="entry name" value="TRANS-ACONITATE 2-METHYLTRANSFERASE-RELATED"/>
    <property type="match status" value="1"/>
</dbReference>
<reference evidence="7" key="1">
    <citation type="journal article" date="2019" name="Int. J. Syst. Evol. Microbiol.">
        <title>The Global Catalogue of Microorganisms (GCM) 10K type strain sequencing project: providing services to taxonomists for standard genome sequencing and annotation.</title>
        <authorList>
            <consortium name="The Broad Institute Genomics Platform"/>
            <consortium name="The Broad Institute Genome Sequencing Center for Infectious Disease"/>
            <person name="Wu L."/>
            <person name="Ma J."/>
        </authorList>
    </citation>
    <scope>NUCLEOTIDE SEQUENCE [LARGE SCALE GENOMIC DNA]</scope>
    <source>
        <strain evidence="7">CGMCC 1.15643</strain>
    </source>
</reference>
<dbReference type="Proteomes" id="UP001595976">
    <property type="component" value="Unassembled WGS sequence"/>
</dbReference>
<dbReference type="RefSeq" id="WP_260348422.1">
    <property type="nucleotide sequence ID" value="NZ_JAOAOS010000005.1"/>
</dbReference>
<dbReference type="EMBL" id="JBHSLI010000005">
    <property type="protein sequence ID" value="MFC5293918.1"/>
    <property type="molecule type" value="Genomic_DNA"/>
</dbReference>
<dbReference type="InterPro" id="IPR023506">
    <property type="entry name" value="Trans-aconitate_MeTrfase"/>
</dbReference>
<evidence type="ECO:0000256" key="1">
    <source>
        <dbReference type="ARBA" id="ARBA00022490"/>
    </source>
</evidence>
<comment type="catalytic activity">
    <reaction evidence="5">
        <text>trans-aconitate + S-adenosyl-L-methionine = (E)-3-(methoxycarbonyl)pent-2-enedioate + S-adenosyl-L-homocysteine</text>
        <dbReference type="Rhea" id="RHEA:14969"/>
        <dbReference type="ChEBI" id="CHEBI:15708"/>
        <dbReference type="ChEBI" id="CHEBI:57470"/>
        <dbReference type="ChEBI" id="CHEBI:57856"/>
        <dbReference type="ChEBI" id="CHEBI:59789"/>
        <dbReference type="EC" id="2.1.1.144"/>
    </reaction>
</comment>
<dbReference type="GO" id="GO:0032259">
    <property type="term" value="P:methylation"/>
    <property type="evidence" value="ECO:0007669"/>
    <property type="project" value="UniProtKB-KW"/>
</dbReference>
<keyword evidence="4 5" id="KW-0949">S-adenosyl-L-methionine</keyword>
<dbReference type="Pfam" id="PF13489">
    <property type="entry name" value="Methyltransf_23"/>
    <property type="match status" value="1"/>
</dbReference>
<organism evidence="6 7">
    <name type="scientific">Bosea minatitlanensis</name>
    <dbReference type="NCBI Taxonomy" id="128782"/>
    <lineage>
        <taxon>Bacteria</taxon>
        <taxon>Pseudomonadati</taxon>
        <taxon>Pseudomonadota</taxon>
        <taxon>Alphaproteobacteria</taxon>
        <taxon>Hyphomicrobiales</taxon>
        <taxon>Boseaceae</taxon>
        <taxon>Bosea</taxon>
    </lineage>
</organism>